<keyword evidence="1" id="KW-0732">Signal</keyword>
<feature type="chain" id="PRO_5045649640" evidence="1">
    <location>
        <begin position="26"/>
        <end position="971"/>
    </location>
</feature>
<protein>
    <submittedName>
        <fullName evidence="5">Zinc-dependent metalloprotease</fullName>
    </submittedName>
</protein>
<dbReference type="InterPro" id="IPR024079">
    <property type="entry name" value="MetalloPept_cat_dom_sf"/>
</dbReference>
<evidence type="ECO:0000256" key="1">
    <source>
        <dbReference type="SAM" id="SignalP"/>
    </source>
</evidence>
<comment type="caution">
    <text evidence="5">The sequence shown here is derived from an EMBL/GenBank/DDBJ whole genome shotgun (WGS) entry which is preliminary data.</text>
</comment>
<dbReference type="CDD" id="cd04276">
    <property type="entry name" value="ZnMc_MMP_like_2"/>
    <property type="match status" value="1"/>
</dbReference>
<reference evidence="5 6" key="1">
    <citation type="submission" date="2022-04" db="EMBL/GenBank/DDBJ databases">
        <title>Positive selection, recombination, and allopatry shape intraspecific diversity of widespread and dominant cyanobacteria.</title>
        <authorList>
            <person name="Wei J."/>
            <person name="Shu W."/>
            <person name="Hu C."/>
        </authorList>
    </citation>
    <scope>NUCLEOTIDE SEQUENCE [LARGE SCALE GENOMIC DNA]</scope>
    <source>
        <strain evidence="5 6">GB2-A4</strain>
    </source>
</reference>
<dbReference type="InterPro" id="IPR033428">
    <property type="entry name" value="DUF5118"/>
</dbReference>
<keyword evidence="6" id="KW-1185">Reference proteome</keyword>
<accession>A0ABV0J1I9</accession>
<dbReference type="PANTHER" id="PTHR38478">
    <property type="entry name" value="PEPTIDASE M1A AND M12B"/>
    <property type="match status" value="1"/>
</dbReference>
<dbReference type="InterPro" id="IPR033413">
    <property type="entry name" value="DUF5117"/>
</dbReference>
<dbReference type="PANTHER" id="PTHR38478:SF1">
    <property type="entry name" value="ZINC DEPENDENT METALLOPROTEASE DOMAIN LIPOPROTEIN"/>
    <property type="match status" value="1"/>
</dbReference>
<keyword evidence="5" id="KW-0378">Hydrolase</keyword>
<feature type="domain" description="DUF5118" evidence="4">
    <location>
        <begin position="100"/>
        <end position="147"/>
    </location>
</feature>
<evidence type="ECO:0000259" key="2">
    <source>
        <dbReference type="Pfam" id="PF16313"/>
    </source>
</evidence>
<feature type="domain" description="EcxA zinc-binding" evidence="2">
    <location>
        <begin position="557"/>
        <end position="880"/>
    </location>
</feature>
<sequence>MKKFSFYIAFLCGLFLFLGMGLVQAYEPNVSTNAAIAPNSTLVTSDPATIQPLVEPTIDQALDQAGGNAESLVNSKPFAIAASDDSSEDADEASDLPDLQPFDKVIKKTQKISGLFTLYRNKETGKLYAEIKPGQLNQNFLATMTLESGIGESGLYSGLPTGDFLFQFRRVNQNIHFVVPNTYFRTRAGDPLQRSLDRSFSDSVLASLPIKSIHPKRKTVLVDLGPLLLNDFASLSPVVSWMLESPYSIDSNKSYFGPAKAFPFNVEIESVYGFSGGGGEGAPSYINALPDSRALTLRVHYSFSELPKNNPYRPRIADDRVGYFITAYQDFSDDNRREPFVRYINRWDLQKQDPDAALSPPKQPIVFWIENTVPLEYREAVQEGVLMWNRAFEKIGFLNAIEVKQMPDNATWDPADIRYNTIRWFNSFDSAFAMGPSRVNPLTGEILDADIIVDGNFIRYLKQGFQALVSQSQPSGQPSGPATAKNLCALGGVQPRYLRAMQSDSAIAQPAIPPAVARIVQQTHEQDACYGMELAHQFAAGHLSLSLLQNAMPSGAEMQKYIHQFMRELIAHEVGHTLGLRHNFHGSTMVPPQDLNNTKLTQSQGLVASVMDYNAANLAPQGGKQGDYFTEVVGPYDEWAIEYGYKPIIATVPQAEIRGLQAIAQRAPQAHLAYATDEDVIAGLDPEVNAFDLSGDVLLYSQWQMDNAREMWKRLDKRYPVAGESYSEVRDVFDTIFFYYLGYALNANNFIGGQSLSRYHGGDAAGRLPLEPIPVEKQRQALALVQKYVFNEESFQFSPQLLNKLAPSRWNHWGTNVPVFNLDYPIHDRVLFLQSIVLRDLLSADRLSRLQDTELKTEAGKALTLPELFDTIQTSIWQGVVRPSDQPMKFSSLNRALQREHLNLLTAMVLRKREAPEDARTLAWYELRQLHGSLSDTLRKQGRKLDTYTKAHLEETRDRIAKTLEAQLQTN</sequence>
<dbReference type="Pfam" id="PF17148">
    <property type="entry name" value="DUF5117"/>
    <property type="match status" value="1"/>
</dbReference>
<dbReference type="RefSeq" id="WP_190431186.1">
    <property type="nucleotide sequence ID" value="NZ_JAMPKM010000001.1"/>
</dbReference>
<dbReference type="EMBL" id="JAMPKM010000001">
    <property type="protein sequence ID" value="MEP0815638.1"/>
    <property type="molecule type" value="Genomic_DNA"/>
</dbReference>
<dbReference type="SUPFAM" id="SSF55486">
    <property type="entry name" value="Metalloproteases ('zincins'), catalytic domain"/>
    <property type="match status" value="1"/>
</dbReference>
<keyword evidence="5" id="KW-0482">Metalloprotease</keyword>
<feature type="signal peptide" evidence="1">
    <location>
        <begin position="1"/>
        <end position="25"/>
    </location>
</feature>
<organism evidence="5 6">
    <name type="scientific">Trichocoleus desertorum GB2-A4</name>
    <dbReference type="NCBI Taxonomy" id="2933944"/>
    <lineage>
        <taxon>Bacteria</taxon>
        <taxon>Bacillati</taxon>
        <taxon>Cyanobacteriota</taxon>
        <taxon>Cyanophyceae</taxon>
        <taxon>Leptolyngbyales</taxon>
        <taxon>Trichocoleusaceae</taxon>
        <taxon>Trichocoleus</taxon>
    </lineage>
</organism>
<name>A0ABV0J1I9_9CYAN</name>
<dbReference type="Gene3D" id="3.40.390.10">
    <property type="entry name" value="Collagenase (Catalytic Domain)"/>
    <property type="match status" value="1"/>
</dbReference>
<dbReference type="GO" id="GO:0008237">
    <property type="term" value="F:metallopeptidase activity"/>
    <property type="evidence" value="ECO:0007669"/>
    <property type="project" value="UniProtKB-KW"/>
</dbReference>
<evidence type="ECO:0000259" key="4">
    <source>
        <dbReference type="Pfam" id="PF17162"/>
    </source>
</evidence>
<keyword evidence="5" id="KW-0645">Protease</keyword>
<proteinExistence type="predicted"/>
<evidence type="ECO:0000313" key="6">
    <source>
        <dbReference type="Proteomes" id="UP001464891"/>
    </source>
</evidence>
<feature type="domain" description="DUF5117" evidence="3">
    <location>
        <begin position="162"/>
        <end position="351"/>
    </location>
</feature>
<evidence type="ECO:0000313" key="5">
    <source>
        <dbReference type="EMBL" id="MEP0815638.1"/>
    </source>
</evidence>
<dbReference type="InterPro" id="IPR032534">
    <property type="entry name" value="EcxA_zinc-bd"/>
</dbReference>
<dbReference type="Proteomes" id="UP001464891">
    <property type="component" value="Unassembled WGS sequence"/>
</dbReference>
<dbReference type="Pfam" id="PF16313">
    <property type="entry name" value="DUF4953"/>
    <property type="match status" value="1"/>
</dbReference>
<dbReference type="Pfam" id="PF17162">
    <property type="entry name" value="DUF5118"/>
    <property type="match status" value="1"/>
</dbReference>
<gene>
    <name evidence="5" type="ORF">NC998_00840</name>
</gene>
<evidence type="ECO:0000259" key="3">
    <source>
        <dbReference type="Pfam" id="PF17148"/>
    </source>
</evidence>
<dbReference type="InterPro" id="IPR034032">
    <property type="entry name" value="Zn_MMP-like_bac"/>
</dbReference>